<protein>
    <recommendedName>
        <fullName evidence="1">Endonuclease GajA/Old nuclease/RecF-like AAA domain-containing protein</fullName>
    </recommendedName>
</protein>
<dbReference type="EMBL" id="VSSQ01038171">
    <property type="protein sequence ID" value="MPM91057.1"/>
    <property type="molecule type" value="Genomic_DNA"/>
</dbReference>
<evidence type="ECO:0000313" key="2">
    <source>
        <dbReference type="EMBL" id="MPM91057.1"/>
    </source>
</evidence>
<dbReference type="PANTHER" id="PTHR43581:SF2">
    <property type="entry name" value="EXCINUCLEASE ATPASE SUBUNIT"/>
    <property type="match status" value="1"/>
</dbReference>
<comment type="caution">
    <text evidence="2">The sequence shown here is derived from an EMBL/GenBank/DDBJ whole genome shotgun (WGS) entry which is preliminary data.</text>
</comment>
<name>A0A645DP37_9ZZZZ</name>
<dbReference type="InterPro" id="IPR027417">
    <property type="entry name" value="P-loop_NTPase"/>
</dbReference>
<organism evidence="2">
    <name type="scientific">bioreactor metagenome</name>
    <dbReference type="NCBI Taxonomy" id="1076179"/>
    <lineage>
        <taxon>unclassified sequences</taxon>
        <taxon>metagenomes</taxon>
        <taxon>ecological metagenomes</taxon>
    </lineage>
</organism>
<gene>
    <name evidence="2" type="ORF">SDC9_138182</name>
</gene>
<dbReference type="InterPro" id="IPR041685">
    <property type="entry name" value="AAA_GajA/Old/RecF-like"/>
</dbReference>
<dbReference type="CDD" id="cd00267">
    <property type="entry name" value="ABC_ATPase"/>
    <property type="match status" value="1"/>
</dbReference>
<dbReference type="GO" id="GO:0016887">
    <property type="term" value="F:ATP hydrolysis activity"/>
    <property type="evidence" value="ECO:0007669"/>
    <property type="project" value="InterPro"/>
</dbReference>
<dbReference type="SUPFAM" id="SSF52540">
    <property type="entry name" value="P-loop containing nucleoside triphosphate hydrolases"/>
    <property type="match status" value="1"/>
</dbReference>
<dbReference type="AlphaFoldDB" id="A0A645DP37"/>
<dbReference type="Pfam" id="PF13175">
    <property type="entry name" value="AAA_15"/>
    <property type="match status" value="1"/>
</dbReference>
<proteinExistence type="predicted"/>
<dbReference type="GO" id="GO:0005524">
    <property type="term" value="F:ATP binding"/>
    <property type="evidence" value="ECO:0007669"/>
    <property type="project" value="InterPro"/>
</dbReference>
<sequence length="206" mass="23302">MRRINVGLKQAYRGLGILDDDTERIIEKHVAAIEKAAASINSHIEDKTKPVYPNDVTPLTLLRRTQRVNNLSSALEANKKKIQERLDDYITLLNEFHETKDFTLQDSKVGGLAILKDDKQILLTQLSSGEKQLVILLTETLLQKGKQTLFIADEPELSLHIEWQRKVISSIRKLNPNSQIIVATHSPEIVGKFKDSTINMEQIING</sequence>
<evidence type="ECO:0000259" key="1">
    <source>
        <dbReference type="Pfam" id="PF13175"/>
    </source>
</evidence>
<dbReference type="InterPro" id="IPR051396">
    <property type="entry name" value="Bact_Antivir_Def_Nuclease"/>
</dbReference>
<feature type="domain" description="Endonuclease GajA/Old nuclease/RecF-like AAA" evidence="1">
    <location>
        <begin position="45"/>
        <end position="190"/>
    </location>
</feature>
<reference evidence="2" key="1">
    <citation type="submission" date="2019-08" db="EMBL/GenBank/DDBJ databases">
        <authorList>
            <person name="Kucharzyk K."/>
            <person name="Murdoch R.W."/>
            <person name="Higgins S."/>
            <person name="Loffler F."/>
        </authorList>
    </citation>
    <scope>NUCLEOTIDE SEQUENCE</scope>
</reference>
<accession>A0A645DP37</accession>
<dbReference type="Gene3D" id="3.40.50.300">
    <property type="entry name" value="P-loop containing nucleotide triphosphate hydrolases"/>
    <property type="match status" value="1"/>
</dbReference>
<dbReference type="PANTHER" id="PTHR43581">
    <property type="entry name" value="ATP/GTP PHOSPHATASE"/>
    <property type="match status" value="1"/>
</dbReference>